<evidence type="ECO:0000313" key="2">
    <source>
        <dbReference type="Proteomes" id="UP000789405"/>
    </source>
</evidence>
<evidence type="ECO:0000313" key="1">
    <source>
        <dbReference type="EMBL" id="CAG8794944.1"/>
    </source>
</evidence>
<dbReference type="OrthoDB" id="2409524at2759"/>
<protein>
    <submittedName>
        <fullName evidence="1">24351_t:CDS:1</fullName>
    </submittedName>
</protein>
<sequence>YRTTSQYLADVIDRNELSPNNSANVAQYLNQLGDKISYSGEAIEKMYPVGHSVLKEIGTELNFIIESIRPEQVLTPENVSFFENRYGKIISTVTKLKNNFQEIIDELDELYILYNGTYHQLENGMNDVELFFEKITPELEEFYDMEQLKRDLGYLKQTMKKVPDIRYQIHHLLSEFNNHRQILIRYRSEWSKLWRRKIVSFEDTEKLEEVISRVNRMAEKFMKKDRENIERRIYG</sequence>
<proteinExistence type="predicted"/>
<dbReference type="AlphaFoldDB" id="A0A9N9JT63"/>
<dbReference type="Proteomes" id="UP000789405">
    <property type="component" value="Unassembled WGS sequence"/>
</dbReference>
<organism evidence="1 2">
    <name type="scientific">Dentiscutata erythropus</name>
    <dbReference type="NCBI Taxonomy" id="1348616"/>
    <lineage>
        <taxon>Eukaryota</taxon>
        <taxon>Fungi</taxon>
        <taxon>Fungi incertae sedis</taxon>
        <taxon>Mucoromycota</taxon>
        <taxon>Glomeromycotina</taxon>
        <taxon>Glomeromycetes</taxon>
        <taxon>Diversisporales</taxon>
        <taxon>Gigasporaceae</taxon>
        <taxon>Dentiscutata</taxon>
    </lineage>
</organism>
<dbReference type="EMBL" id="CAJVPY010030048">
    <property type="protein sequence ID" value="CAG8794944.1"/>
    <property type="molecule type" value="Genomic_DNA"/>
</dbReference>
<reference evidence="1" key="1">
    <citation type="submission" date="2021-06" db="EMBL/GenBank/DDBJ databases">
        <authorList>
            <person name="Kallberg Y."/>
            <person name="Tangrot J."/>
            <person name="Rosling A."/>
        </authorList>
    </citation>
    <scope>NUCLEOTIDE SEQUENCE</scope>
    <source>
        <strain evidence="1">MA453B</strain>
    </source>
</reference>
<feature type="non-terminal residue" evidence="1">
    <location>
        <position position="1"/>
    </location>
</feature>
<comment type="caution">
    <text evidence="1">The sequence shown here is derived from an EMBL/GenBank/DDBJ whole genome shotgun (WGS) entry which is preliminary data.</text>
</comment>
<name>A0A9N9JT63_9GLOM</name>
<keyword evidence="2" id="KW-1185">Reference proteome</keyword>
<gene>
    <name evidence="1" type="ORF">DERYTH_LOCUS22167</name>
</gene>
<accession>A0A9N9JT63</accession>